<reference evidence="1" key="1">
    <citation type="submission" date="2018-06" db="EMBL/GenBank/DDBJ databases">
        <authorList>
            <person name="Zhirakovskaya E."/>
        </authorList>
    </citation>
    <scope>NUCLEOTIDE SEQUENCE</scope>
</reference>
<organism evidence="1">
    <name type="scientific">hydrothermal vent metagenome</name>
    <dbReference type="NCBI Taxonomy" id="652676"/>
    <lineage>
        <taxon>unclassified sequences</taxon>
        <taxon>metagenomes</taxon>
        <taxon>ecological metagenomes</taxon>
    </lineage>
</organism>
<name>A0A3B1BDL1_9ZZZZ</name>
<protein>
    <submittedName>
        <fullName evidence="1">Uncharacterized protein</fullName>
    </submittedName>
</protein>
<dbReference type="EMBL" id="UOFX01000053">
    <property type="protein sequence ID" value="VAX09488.1"/>
    <property type="molecule type" value="Genomic_DNA"/>
</dbReference>
<evidence type="ECO:0000313" key="1">
    <source>
        <dbReference type="EMBL" id="VAX09488.1"/>
    </source>
</evidence>
<proteinExistence type="predicted"/>
<dbReference type="AlphaFoldDB" id="A0A3B1BDL1"/>
<gene>
    <name evidence="1" type="ORF">MNBD_GAMMA26-287</name>
</gene>
<accession>A0A3B1BDL1</accession>
<sequence length="155" mass="17260">MLQQPVNYVVRRPASLCLALLSMLMLISGCTEPSYTPLALEPQKKRLPSVRVYSNAWDNTSVLRATVSSTRGVCGILNADNLSVQCPEVSDGINSIGIKIELTTIYRMRVIAEEQISIRPTTCSVLLNVYVGNYRVYEICGDRKPRIIASQEFSF</sequence>